<dbReference type="GO" id="GO:0005737">
    <property type="term" value="C:cytoplasm"/>
    <property type="evidence" value="ECO:0007669"/>
    <property type="project" value="UniProtKB-SubCell"/>
</dbReference>
<reference evidence="14" key="1">
    <citation type="submission" date="2025-08" db="UniProtKB">
        <authorList>
            <consortium name="RefSeq"/>
        </authorList>
    </citation>
    <scope>IDENTIFICATION</scope>
    <source>
        <strain evidence="14">J_2021</strain>
        <tissue evidence="14">Erythrocytes</tissue>
    </source>
</reference>
<evidence type="ECO:0000256" key="10">
    <source>
        <dbReference type="ARBA" id="ARBA00074870"/>
    </source>
</evidence>
<dbReference type="Gene3D" id="3.40.50.410">
    <property type="entry name" value="von Willebrand factor, type A domain"/>
    <property type="match status" value="1"/>
</dbReference>
<feature type="compositionally biased region" description="Basic and acidic residues" evidence="11">
    <location>
        <begin position="695"/>
        <end position="713"/>
    </location>
</feature>
<dbReference type="OrthoDB" id="10256829at2759"/>
<dbReference type="Gene3D" id="2.60.120.200">
    <property type="match status" value="1"/>
</dbReference>
<feature type="region of interest" description="Disordered" evidence="11">
    <location>
        <begin position="813"/>
        <end position="926"/>
    </location>
</feature>
<dbReference type="PANTHER" id="PTHR37456">
    <property type="entry name" value="SI:CH211-266K2.1"/>
    <property type="match status" value="1"/>
</dbReference>
<dbReference type="SUPFAM" id="SSF53300">
    <property type="entry name" value="vWA-like"/>
    <property type="match status" value="1"/>
</dbReference>
<keyword evidence="8 14" id="KW-0176">Collagen</keyword>
<evidence type="ECO:0000256" key="2">
    <source>
        <dbReference type="ARBA" id="ARBA00004498"/>
    </source>
</evidence>
<evidence type="ECO:0000313" key="14">
    <source>
        <dbReference type="RefSeq" id="XP_018123270.2"/>
    </source>
</evidence>
<feature type="compositionally biased region" description="Gly residues" evidence="11">
    <location>
        <begin position="670"/>
        <end position="679"/>
    </location>
</feature>
<dbReference type="InterPro" id="IPR048287">
    <property type="entry name" value="TSPN-like_N"/>
</dbReference>
<feature type="region of interest" description="Disordered" evidence="11">
    <location>
        <begin position="449"/>
        <end position="781"/>
    </location>
</feature>
<evidence type="ECO:0000256" key="3">
    <source>
        <dbReference type="ARBA" id="ARBA00022490"/>
    </source>
</evidence>
<dbReference type="InterPro" id="IPR036465">
    <property type="entry name" value="vWFA_dom_sf"/>
</dbReference>
<keyword evidence="13" id="KW-1185">Reference proteome</keyword>
<keyword evidence="5" id="KW-0272">Extracellular matrix</keyword>
<feature type="compositionally biased region" description="Basic and acidic residues" evidence="11">
    <location>
        <begin position="863"/>
        <end position="879"/>
    </location>
</feature>
<feature type="compositionally biased region" description="Polar residues" evidence="11">
    <location>
        <begin position="590"/>
        <end position="599"/>
    </location>
</feature>
<dbReference type="PANTHER" id="PTHR37456:SF6">
    <property type="entry name" value="COLLAGEN ALPHA-1(XXIII) CHAIN-LIKE ISOFORM X2"/>
    <property type="match status" value="1"/>
</dbReference>
<organism evidence="13 14">
    <name type="scientific">Xenopus laevis</name>
    <name type="common">African clawed frog</name>
    <dbReference type="NCBI Taxonomy" id="8355"/>
    <lineage>
        <taxon>Eukaryota</taxon>
        <taxon>Metazoa</taxon>
        <taxon>Chordata</taxon>
        <taxon>Craniata</taxon>
        <taxon>Vertebrata</taxon>
        <taxon>Euteleostomi</taxon>
        <taxon>Amphibia</taxon>
        <taxon>Batrachia</taxon>
        <taxon>Anura</taxon>
        <taxon>Pipoidea</taxon>
        <taxon>Pipidae</taxon>
        <taxon>Xenopodinae</taxon>
        <taxon>Xenopus</taxon>
        <taxon>Xenopus</taxon>
    </lineage>
</organism>
<accession>A0A8J0VJN7</accession>
<dbReference type="FunFam" id="3.40.50.410:FF:000041">
    <property type="entry name" value="Collagen alpha-1(XXI) chain isoform X1"/>
    <property type="match status" value="1"/>
</dbReference>
<comment type="subcellular location">
    <subcellularLocation>
        <location evidence="1">Cytoplasm</location>
    </subcellularLocation>
    <subcellularLocation>
        <location evidence="2">Secreted</location>
        <location evidence="2">Extracellular space</location>
        <location evidence="2">Extracellular matrix</location>
    </subcellularLocation>
</comment>
<evidence type="ECO:0000256" key="9">
    <source>
        <dbReference type="ARBA" id="ARBA00049648"/>
    </source>
</evidence>
<dbReference type="PRINTS" id="PR00453">
    <property type="entry name" value="VWFADOMAIN"/>
</dbReference>
<comment type="similarity">
    <text evidence="9">Belongs to the fibril-associated collagens with interrupted helices (FACIT) family.</text>
</comment>
<dbReference type="GeneID" id="108719126"/>
<name>A0A8J0VJN7_XENLA</name>
<dbReference type="KEGG" id="xla:108719126"/>
<evidence type="ECO:0000256" key="8">
    <source>
        <dbReference type="ARBA" id="ARBA00023119"/>
    </source>
</evidence>
<dbReference type="InterPro" id="IPR013320">
    <property type="entry name" value="ConA-like_dom_sf"/>
</dbReference>
<dbReference type="SMART" id="SM00210">
    <property type="entry name" value="TSPN"/>
    <property type="match status" value="1"/>
</dbReference>
<protein>
    <recommendedName>
        <fullName evidence="10">Collagen alpha-1(XXI) chain</fullName>
    </recommendedName>
</protein>
<dbReference type="CDD" id="cd01472">
    <property type="entry name" value="vWA_collagen"/>
    <property type="match status" value="1"/>
</dbReference>
<evidence type="ECO:0000256" key="7">
    <source>
        <dbReference type="ARBA" id="ARBA00022737"/>
    </source>
</evidence>
<keyword evidence="3" id="KW-0963">Cytoplasm</keyword>
<sequence length="953" mass="99158">MKPTCIYRILTMSLLPYLFPGQELLNDDTQVGCRTAVNDLVFIVDGSWSVGYRDFDTAKNWLLNITSSFDIGPSYTQVAVVQYSDFPQLEIPLGHNTSYQQLLSDLKNIKYLGGNTHTGRAIKFATEEVFPSSKRADDSKNKIVIVVTDGKSQDDVDTISSSARAQGIIMFAVGVGSEIMKSELVAIANMPSTQYVLYAEDYTTINRIKETMRQKICEESVCPTRIPVASRDEKGFELLVGMRINTKGQLVMGSLASEVAYLLTPNVDITENTRDIFPEGLPPTYVFVATIRVKSPGNNQIIDLWRIFSKAGEVQAAVTLNGTNKSVLFTAVKINADAQTVVFDDPRLKAVFNEDWHQLRIVVRDKYTVLYLDDDLIQRHPLEETGQIFINGKTQVVKEWKTDITVTMEIQKLRLYCDPEQSERETACEIYSVDDPRCPLERKQPISTCQCPEGPPGAPGQEGIKGKAGVRGSPGADGKPGLPGPQGPPGRDGTSGVKGNEGLPGPKGDRGLPGLQGLSGEKGFQGQQGTKGSIGPTGPSGGAGIPGNKGIKGDRGLSGSPGVQGPMGELGLPGRTGNPGPKGLKGEQGQPGQPGTDGSQGMLGFTGPTGLPGPAGLKGERGVPGVKGNTGSTGPKGENGSPGLTGAEGQQGLKGIPGEPGPQGSQGHQGLKGGKGEQGLPGLDGSMGLPGPKGHKGDSGDDGLKGELGERGEMGQPGTPGLKGEGGSKGTKGERGDIGDIGPRGIDGKKGEAGSLGPPGSRGFPGEGGLQGRSGLPGIPGKPGKFISDDYIMKLCSNVLQEQLPFFLQSMRPSCSPCEGKPGPPGIPGIQGRTGDHGPPGFPGRTGRTGYPGLQGLPGSHGRKGDTGERGDKGSKGEAGRGQPGQTGPIGPPGLNGSNGESLPGPPGNPGKNGVPGTHGKRGLPGPPGVCDISSCFSAYGMRNNPFIKGPNF</sequence>
<evidence type="ECO:0000313" key="13">
    <source>
        <dbReference type="Proteomes" id="UP000186698"/>
    </source>
</evidence>
<dbReference type="SMART" id="SM00327">
    <property type="entry name" value="VWA"/>
    <property type="match status" value="1"/>
</dbReference>
<gene>
    <name evidence="14" type="primary">LOC108719126</name>
</gene>
<evidence type="ECO:0000256" key="5">
    <source>
        <dbReference type="ARBA" id="ARBA00022530"/>
    </source>
</evidence>
<dbReference type="CTD" id="108719126"/>
<dbReference type="Pfam" id="PF00092">
    <property type="entry name" value="VWA"/>
    <property type="match status" value="1"/>
</dbReference>
<dbReference type="InterPro" id="IPR050938">
    <property type="entry name" value="Collagen_Structural_Proteins"/>
</dbReference>
<dbReference type="GO" id="GO:0005581">
    <property type="term" value="C:collagen trimer"/>
    <property type="evidence" value="ECO:0007669"/>
    <property type="project" value="UniProtKB-KW"/>
</dbReference>
<dbReference type="PROSITE" id="PS50234">
    <property type="entry name" value="VWFA"/>
    <property type="match status" value="1"/>
</dbReference>
<evidence type="ECO:0000256" key="11">
    <source>
        <dbReference type="SAM" id="MobiDB-lite"/>
    </source>
</evidence>
<dbReference type="Proteomes" id="UP000186698">
    <property type="component" value="Chromosome 6L"/>
</dbReference>
<dbReference type="Pfam" id="PF01391">
    <property type="entry name" value="Collagen"/>
    <property type="match status" value="2"/>
</dbReference>
<evidence type="ECO:0000259" key="12">
    <source>
        <dbReference type="PROSITE" id="PS50234"/>
    </source>
</evidence>
<feature type="compositionally biased region" description="Gly residues" evidence="11">
    <location>
        <begin position="763"/>
        <end position="772"/>
    </location>
</feature>
<feature type="compositionally biased region" description="Low complexity" evidence="11">
    <location>
        <begin position="843"/>
        <end position="852"/>
    </location>
</feature>
<dbReference type="SUPFAM" id="SSF49899">
    <property type="entry name" value="Concanavalin A-like lectins/glucanases"/>
    <property type="match status" value="1"/>
</dbReference>
<keyword evidence="4" id="KW-0964">Secreted</keyword>
<evidence type="ECO:0000256" key="4">
    <source>
        <dbReference type="ARBA" id="ARBA00022525"/>
    </source>
</evidence>
<dbReference type="AlphaFoldDB" id="A0A8J0VJN7"/>
<evidence type="ECO:0000256" key="1">
    <source>
        <dbReference type="ARBA" id="ARBA00004496"/>
    </source>
</evidence>
<proteinExistence type="inferred from homology"/>
<keyword evidence="7" id="KW-0677">Repeat</keyword>
<feature type="compositionally biased region" description="Low complexity" evidence="11">
    <location>
        <begin position="602"/>
        <end position="617"/>
    </location>
</feature>
<evidence type="ECO:0000256" key="6">
    <source>
        <dbReference type="ARBA" id="ARBA00022729"/>
    </source>
</evidence>
<dbReference type="FunFam" id="2.60.120.200:FF:000068">
    <property type="entry name" value="collagen alpha-1(XXI) chain isoform X1"/>
    <property type="match status" value="1"/>
</dbReference>
<keyword evidence="6" id="KW-0732">Signal</keyword>
<dbReference type="InterPro" id="IPR002035">
    <property type="entry name" value="VWF_A"/>
</dbReference>
<feature type="compositionally biased region" description="Gly residues" evidence="11">
    <location>
        <begin position="538"/>
        <end position="547"/>
    </location>
</feature>
<feature type="domain" description="VWFA" evidence="12">
    <location>
        <begin position="39"/>
        <end position="216"/>
    </location>
</feature>
<dbReference type="InterPro" id="IPR008160">
    <property type="entry name" value="Collagen"/>
</dbReference>
<dbReference type="RefSeq" id="XP_018123270.2">
    <property type="nucleotide sequence ID" value="XM_018267781.2"/>
</dbReference>
<feature type="compositionally biased region" description="Gly residues" evidence="11">
    <location>
        <begin position="721"/>
        <end position="730"/>
    </location>
</feature>